<dbReference type="AlphaFoldDB" id="A0A6B2LCT1"/>
<evidence type="ECO:0000256" key="4">
    <source>
        <dbReference type="ARBA" id="ARBA00023242"/>
    </source>
</evidence>
<dbReference type="GO" id="GO:0005730">
    <property type="term" value="C:nucleolus"/>
    <property type="evidence" value="ECO:0007669"/>
    <property type="project" value="UniProtKB-SubCell"/>
</dbReference>
<evidence type="ECO:0000259" key="7">
    <source>
        <dbReference type="PROSITE" id="PS50102"/>
    </source>
</evidence>
<protein>
    <recommendedName>
        <fullName evidence="7">RRM domain-containing protein</fullName>
    </recommendedName>
</protein>
<sequence>MKGGHKNQIKGFKKFKEVADRRGIIYISRLPPNMEPHHIRTYMSQYGELNRVYCSPEDETVWKNRKKRGGNRKRQFTEAWVEFVNKKKARKVAELLNGAPIGGGKRNTWYYDLWNIKYLRKFKWHHINDEIRQKERESQKRLQVQINQAKKQATEYLERKEKDEVAAKVQQRKTKRSKTDPPTDTPAPPTATPALPTDTSAQNPEAKLWTFKQRRVITPKSVKRLDDDFLKQFMGDTAPPQPAPKKRKREDLEEVS</sequence>
<dbReference type="GO" id="GO:0000447">
    <property type="term" value="P:endonucleolytic cleavage in ITS1 to separate SSU-rRNA from 5.8S rRNA and LSU-rRNA from tricistronic rRNA transcript (SSU-rRNA, 5.8S rRNA, LSU-rRNA)"/>
    <property type="evidence" value="ECO:0007669"/>
    <property type="project" value="TreeGrafter"/>
</dbReference>
<evidence type="ECO:0000313" key="8">
    <source>
        <dbReference type="EMBL" id="NDV34852.1"/>
    </source>
</evidence>
<dbReference type="Gene3D" id="3.30.70.330">
    <property type="match status" value="1"/>
</dbReference>
<feature type="region of interest" description="Disordered" evidence="6">
    <location>
        <begin position="231"/>
        <end position="256"/>
    </location>
</feature>
<feature type="domain" description="RRM" evidence="7">
    <location>
        <begin position="23"/>
        <end position="106"/>
    </location>
</feature>
<organism evidence="8">
    <name type="scientific">Arcella intermedia</name>
    <dbReference type="NCBI Taxonomy" id="1963864"/>
    <lineage>
        <taxon>Eukaryota</taxon>
        <taxon>Amoebozoa</taxon>
        <taxon>Tubulinea</taxon>
        <taxon>Elardia</taxon>
        <taxon>Arcellinida</taxon>
        <taxon>Sphaerothecina</taxon>
        <taxon>Arcellidae</taxon>
        <taxon>Arcella</taxon>
    </lineage>
</organism>
<dbReference type="PANTHER" id="PTHR12311:SF7">
    <property type="entry name" value="ACTIVATOR OF BASAL TRANSCRIPTION 1"/>
    <property type="match status" value="1"/>
</dbReference>
<accession>A0A6B2LCT1</accession>
<dbReference type="GO" id="GO:0034462">
    <property type="term" value="P:small-subunit processome assembly"/>
    <property type="evidence" value="ECO:0007669"/>
    <property type="project" value="TreeGrafter"/>
</dbReference>
<dbReference type="InterPro" id="IPR039119">
    <property type="entry name" value="ABT1/Esf2"/>
</dbReference>
<dbReference type="CDD" id="cd12263">
    <property type="entry name" value="RRM_ABT1_like"/>
    <property type="match status" value="1"/>
</dbReference>
<dbReference type="InterPro" id="IPR035979">
    <property type="entry name" value="RBD_domain_sf"/>
</dbReference>
<dbReference type="PANTHER" id="PTHR12311">
    <property type="entry name" value="ACTIVATOR OF BASAL TRANSCRIPTION 1"/>
    <property type="match status" value="1"/>
</dbReference>
<evidence type="ECO:0000256" key="5">
    <source>
        <dbReference type="PROSITE-ProRule" id="PRU00176"/>
    </source>
</evidence>
<dbReference type="InterPro" id="IPR034353">
    <property type="entry name" value="ABT1/ESF2_RRM"/>
</dbReference>
<dbReference type="SUPFAM" id="SSF54928">
    <property type="entry name" value="RNA-binding domain, RBD"/>
    <property type="match status" value="1"/>
</dbReference>
<dbReference type="PROSITE" id="PS50102">
    <property type="entry name" value="RRM"/>
    <property type="match status" value="1"/>
</dbReference>
<dbReference type="GO" id="GO:0003723">
    <property type="term" value="F:RNA binding"/>
    <property type="evidence" value="ECO:0007669"/>
    <property type="project" value="UniProtKB-UniRule"/>
</dbReference>
<keyword evidence="4" id="KW-0539">Nucleus</keyword>
<proteinExistence type="inferred from homology"/>
<evidence type="ECO:0000256" key="2">
    <source>
        <dbReference type="ARBA" id="ARBA00005819"/>
    </source>
</evidence>
<evidence type="ECO:0000256" key="3">
    <source>
        <dbReference type="ARBA" id="ARBA00022884"/>
    </source>
</evidence>
<comment type="subcellular location">
    <subcellularLocation>
        <location evidence="1">Nucleus</location>
        <location evidence="1">Nucleolus</location>
    </subcellularLocation>
</comment>
<evidence type="ECO:0000256" key="6">
    <source>
        <dbReference type="SAM" id="MobiDB-lite"/>
    </source>
</evidence>
<keyword evidence="3 5" id="KW-0694">RNA-binding</keyword>
<reference evidence="8" key="1">
    <citation type="journal article" date="2020" name="J. Eukaryot. Microbiol.">
        <title>De novo Sequencing, Assembly and Annotation of the Transcriptome for the Free-Living Testate Amoeba Arcella intermedia.</title>
        <authorList>
            <person name="Ribeiro G.M."/>
            <person name="Porfirio-Sousa A.L."/>
            <person name="Maurer-Alcala X.X."/>
            <person name="Katz L.A."/>
            <person name="Lahr D.J.G."/>
        </authorList>
    </citation>
    <scope>NUCLEOTIDE SEQUENCE</scope>
</reference>
<comment type="similarity">
    <text evidence="2">Belongs to the ESF2/ABP1 family.</text>
</comment>
<evidence type="ECO:0000256" key="1">
    <source>
        <dbReference type="ARBA" id="ARBA00004604"/>
    </source>
</evidence>
<dbReference type="GO" id="GO:0000472">
    <property type="term" value="P:endonucleolytic cleavage to generate mature 5'-end of SSU-rRNA from (SSU-rRNA, 5.8S rRNA, LSU-rRNA)"/>
    <property type="evidence" value="ECO:0007669"/>
    <property type="project" value="TreeGrafter"/>
</dbReference>
<dbReference type="InterPro" id="IPR000504">
    <property type="entry name" value="RRM_dom"/>
</dbReference>
<name>A0A6B2LCT1_9EUKA</name>
<dbReference type="GO" id="GO:0000480">
    <property type="term" value="P:endonucleolytic cleavage in 5'-ETS of tricistronic rRNA transcript (SSU-rRNA, 5.8S rRNA, LSU-rRNA)"/>
    <property type="evidence" value="ECO:0007669"/>
    <property type="project" value="TreeGrafter"/>
</dbReference>
<dbReference type="EMBL" id="GIBP01005883">
    <property type="protein sequence ID" value="NDV34852.1"/>
    <property type="molecule type" value="Transcribed_RNA"/>
</dbReference>
<dbReference type="InterPro" id="IPR012677">
    <property type="entry name" value="Nucleotide-bd_a/b_plait_sf"/>
</dbReference>
<feature type="region of interest" description="Disordered" evidence="6">
    <location>
        <begin position="159"/>
        <end position="212"/>
    </location>
</feature>